<keyword evidence="5 7" id="KW-0573">Peptidoglycan synthesis</keyword>
<keyword evidence="3" id="KW-0808">Transferase</keyword>
<dbReference type="CDD" id="cd16913">
    <property type="entry name" value="YkuD_like"/>
    <property type="match status" value="1"/>
</dbReference>
<dbReference type="GO" id="GO:0016740">
    <property type="term" value="F:transferase activity"/>
    <property type="evidence" value="ECO:0007669"/>
    <property type="project" value="UniProtKB-KW"/>
</dbReference>
<dbReference type="EMBL" id="BMIP01000001">
    <property type="protein sequence ID" value="GGD58930.1"/>
    <property type="molecule type" value="Genomic_DNA"/>
</dbReference>
<keyword evidence="6 7" id="KW-0961">Cell wall biogenesis/degradation</keyword>
<evidence type="ECO:0000256" key="4">
    <source>
        <dbReference type="ARBA" id="ARBA00022960"/>
    </source>
</evidence>
<feature type="active site" description="Proton donor/acceptor" evidence="7">
    <location>
        <position position="382"/>
    </location>
</feature>
<comment type="similarity">
    <text evidence="2">Belongs to the YkuD family.</text>
</comment>
<evidence type="ECO:0000259" key="10">
    <source>
        <dbReference type="PROSITE" id="PS52029"/>
    </source>
</evidence>
<dbReference type="Gene3D" id="2.40.440.10">
    <property type="entry name" value="L,D-transpeptidase catalytic domain-like"/>
    <property type="match status" value="1"/>
</dbReference>
<dbReference type="InterPro" id="IPR045380">
    <property type="entry name" value="LD_TPept_scaffold_dom"/>
</dbReference>
<dbReference type="PANTHER" id="PTHR41533">
    <property type="entry name" value="L,D-TRANSPEPTIDASE HI_1667-RELATED"/>
    <property type="match status" value="1"/>
</dbReference>
<feature type="domain" description="L,D-TPase catalytic" evidence="10">
    <location>
        <begin position="265"/>
        <end position="430"/>
    </location>
</feature>
<dbReference type="Proteomes" id="UP000612349">
    <property type="component" value="Unassembled WGS sequence"/>
</dbReference>
<feature type="chain" id="PRO_5037664086" description="L,D-TPase catalytic domain-containing protein" evidence="9">
    <location>
        <begin position="34"/>
        <end position="503"/>
    </location>
</feature>
<evidence type="ECO:0000256" key="3">
    <source>
        <dbReference type="ARBA" id="ARBA00022679"/>
    </source>
</evidence>
<proteinExistence type="inferred from homology"/>
<evidence type="ECO:0000256" key="6">
    <source>
        <dbReference type="ARBA" id="ARBA00023316"/>
    </source>
</evidence>
<name>A0A917DPZ2_9SPHN</name>
<dbReference type="SUPFAM" id="SSF141523">
    <property type="entry name" value="L,D-transpeptidase catalytic domain-like"/>
    <property type="match status" value="1"/>
</dbReference>
<dbReference type="Pfam" id="PF20142">
    <property type="entry name" value="Scaffold"/>
    <property type="match status" value="1"/>
</dbReference>
<sequence length="503" mass="54335">MSATTKFAGLNRLLGGAGLFALCAGAMSPGAMAQQAPNARPGTVMVRELPVSQPAKQDPASTVTTDPAAVGGQPVSPAPTGQAAPNGQAAMESSPVVQELPTDYFQAAPTWQVAQAEQLLAYIKNIGNEGLFAADYKPEELQAALASGDPAKLNETATRLFTWLAEDLRDGRTEMDSRRQWFVEDPDWKLTPIKPLLEKALAGRAGANSSGGIVAALDSLNPVHPDYAVLKQMLMETSEGDADARAKIRANMDRWRWLGRNLGRNYLLTNVPEYQLRLVVNNKVHTSFRTIVGKPGRTATPQLAETVEGVIFNPTWTVPQSIVVGEGLGARVLGNPGWARNNGYKGYKNDAGMTIVVQQPGPGNSLGLMKLDMPNPHAIFLHDTPAKALFNSDQRARSHGCVRTEDAMKLAMILAKGLGGLSSEEAVEIANSRKYTRVPLEKELPVYITYFTMARDIDGEMRSFDDIYGRDEPVLASFAAPRQLKHGQHKTSEEVVAIENPGL</sequence>
<feature type="region of interest" description="Disordered" evidence="8">
    <location>
        <begin position="51"/>
        <end position="95"/>
    </location>
</feature>
<dbReference type="InterPro" id="IPR038063">
    <property type="entry name" value="Transpep_catalytic_dom"/>
</dbReference>
<evidence type="ECO:0000256" key="7">
    <source>
        <dbReference type="PROSITE-ProRule" id="PRU01373"/>
    </source>
</evidence>
<dbReference type="PANTHER" id="PTHR41533:SF2">
    <property type="entry name" value="BLR7131 PROTEIN"/>
    <property type="match status" value="1"/>
</dbReference>
<evidence type="ECO:0000256" key="2">
    <source>
        <dbReference type="ARBA" id="ARBA00005992"/>
    </source>
</evidence>
<evidence type="ECO:0000256" key="1">
    <source>
        <dbReference type="ARBA" id="ARBA00004752"/>
    </source>
</evidence>
<evidence type="ECO:0000256" key="8">
    <source>
        <dbReference type="SAM" id="MobiDB-lite"/>
    </source>
</evidence>
<dbReference type="GO" id="GO:0009252">
    <property type="term" value="P:peptidoglycan biosynthetic process"/>
    <property type="evidence" value="ECO:0007669"/>
    <property type="project" value="UniProtKB-KW"/>
</dbReference>
<keyword evidence="9" id="KW-0732">Signal</keyword>
<dbReference type="GO" id="GO:0004180">
    <property type="term" value="F:carboxypeptidase activity"/>
    <property type="evidence" value="ECO:0007669"/>
    <property type="project" value="UniProtKB-ARBA"/>
</dbReference>
<dbReference type="AlphaFoldDB" id="A0A917DPZ2"/>
<evidence type="ECO:0000313" key="12">
    <source>
        <dbReference type="Proteomes" id="UP000612349"/>
    </source>
</evidence>
<comment type="caution">
    <text evidence="11">The sequence shown here is derived from an EMBL/GenBank/DDBJ whole genome shotgun (WGS) entry which is preliminary data.</text>
</comment>
<feature type="active site" description="Nucleophile" evidence="7">
    <location>
        <position position="401"/>
    </location>
</feature>
<dbReference type="GO" id="GO:0008360">
    <property type="term" value="P:regulation of cell shape"/>
    <property type="evidence" value="ECO:0007669"/>
    <property type="project" value="UniProtKB-UniRule"/>
</dbReference>
<dbReference type="Pfam" id="PF03734">
    <property type="entry name" value="YkuD"/>
    <property type="match status" value="1"/>
</dbReference>
<dbReference type="GO" id="GO:0071555">
    <property type="term" value="P:cell wall organization"/>
    <property type="evidence" value="ECO:0007669"/>
    <property type="project" value="UniProtKB-UniRule"/>
</dbReference>
<evidence type="ECO:0000313" key="11">
    <source>
        <dbReference type="EMBL" id="GGD58930.1"/>
    </source>
</evidence>
<comment type="pathway">
    <text evidence="1 7">Cell wall biogenesis; peptidoglycan biosynthesis.</text>
</comment>
<dbReference type="PROSITE" id="PS52029">
    <property type="entry name" value="LD_TPASE"/>
    <property type="match status" value="1"/>
</dbReference>
<evidence type="ECO:0000256" key="9">
    <source>
        <dbReference type="SAM" id="SignalP"/>
    </source>
</evidence>
<accession>A0A917DPZ2</accession>
<reference evidence="11" key="2">
    <citation type="submission" date="2020-09" db="EMBL/GenBank/DDBJ databases">
        <authorList>
            <person name="Sun Q."/>
            <person name="Zhou Y."/>
        </authorList>
    </citation>
    <scope>NUCLEOTIDE SEQUENCE</scope>
    <source>
        <strain evidence="11">CGMCC 1.15360</strain>
    </source>
</reference>
<dbReference type="RefSeq" id="WP_229665228.1">
    <property type="nucleotide sequence ID" value="NZ_BMIP01000001.1"/>
</dbReference>
<reference evidence="11" key="1">
    <citation type="journal article" date="2014" name="Int. J. Syst. Evol. Microbiol.">
        <title>Complete genome sequence of Corynebacterium casei LMG S-19264T (=DSM 44701T), isolated from a smear-ripened cheese.</title>
        <authorList>
            <consortium name="US DOE Joint Genome Institute (JGI-PGF)"/>
            <person name="Walter F."/>
            <person name="Albersmeier A."/>
            <person name="Kalinowski J."/>
            <person name="Ruckert C."/>
        </authorList>
    </citation>
    <scope>NUCLEOTIDE SEQUENCE</scope>
    <source>
        <strain evidence="11">CGMCC 1.15360</strain>
    </source>
</reference>
<feature type="signal peptide" evidence="9">
    <location>
        <begin position="1"/>
        <end position="33"/>
    </location>
</feature>
<evidence type="ECO:0000256" key="5">
    <source>
        <dbReference type="ARBA" id="ARBA00022984"/>
    </source>
</evidence>
<gene>
    <name evidence="11" type="ORF">GCM10010990_05280</name>
</gene>
<organism evidence="11 12">
    <name type="scientific">Croceicoccus mobilis</name>
    <dbReference type="NCBI Taxonomy" id="1703339"/>
    <lineage>
        <taxon>Bacteria</taxon>
        <taxon>Pseudomonadati</taxon>
        <taxon>Pseudomonadota</taxon>
        <taxon>Alphaproteobacteria</taxon>
        <taxon>Sphingomonadales</taxon>
        <taxon>Erythrobacteraceae</taxon>
        <taxon>Croceicoccus</taxon>
    </lineage>
</organism>
<keyword evidence="12" id="KW-1185">Reference proteome</keyword>
<dbReference type="InterPro" id="IPR052905">
    <property type="entry name" value="LD-transpeptidase_YkuD-like"/>
</dbReference>
<dbReference type="InterPro" id="IPR005490">
    <property type="entry name" value="LD_TPept_cat_dom"/>
</dbReference>
<protein>
    <recommendedName>
        <fullName evidence="10">L,D-TPase catalytic domain-containing protein</fullName>
    </recommendedName>
</protein>
<keyword evidence="4 7" id="KW-0133">Cell shape</keyword>